<accession>A0A450TYQ6</accession>
<dbReference type="AlphaFoldDB" id="A0A450TYQ6"/>
<organism evidence="2">
    <name type="scientific">Candidatus Kentrum sp. FM</name>
    <dbReference type="NCBI Taxonomy" id="2126340"/>
    <lineage>
        <taxon>Bacteria</taxon>
        <taxon>Pseudomonadati</taxon>
        <taxon>Pseudomonadota</taxon>
        <taxon>Gammaproteobacteria</taxon>
        <taxon>Candidatus Kentrum</taxon>
    </lineage>
</organism>
<protein>
    <submittedName>
        <fullName evidence="2">Uncharacterized protein</fullName>
    </submittedName>
</protein>
<dbReference type="EMBL" id="CAADFL010000793">
    <property type="protein sequence ID" value="VFK21536.1"/>
    <property type="molecule type" value="Genomic_DNA"/>
</dbReference>
<proteinExistence type="predicted"/>
<name>A0A450TYQ6_9GAMM</name>
<evidence type="ECO:0000313" key="1">
    <source>
        <dbReference type="EMBL" id="VFJ74443.1"/>
    </source>
</evidence>
<dbReference type="EMBL" id="CAADEZ010000797">
    <property type="protein sequence ID" value="VFJ74775.1"/>
    <property type="molecule type" value="Genomic_DNA"/>
</dbReference>
<sequence>MHDPALVKRRENLTYLQSRAGNKQIKAIGRKEYTKLRRIFVQIQGARQTHSELCNCRATQKLDDKDKQVGIFFDRNRLSTQFGRHRSRLQVSKQLLKVIAGKEYTGLRGHFVQIQGAMTGA</sequence>
<dbReference type="EMBL" id="CAADFA010000790">
    <property type="protein sequence ID" value="VFJ74443.1"/>
    <property type="molecule type" value="Genomic_DNA"/>
</dbReference>
<gene>
    <name evidence="2" type="ORF">BECKFM1743A_GA0114220_107971</name>
    <name evidence="3" type="ORF">BECKFM1743B_GA0114221_107931</name>
    <name evidence="1" type="ORF">BECKFM1743C_GA0114222_107901</name>
</gene>
<evidence type="ECO:0000313" key="2">
    <source>
        <dbReference type="EMBL" id="VFJ74775.1"/>
    </source>
</evidence>
<evidence type="ECO:0000313" key="3">
    <source>
        <dbReference type="EMBL" id="VFK21536.1"/>
    </source>
</evidence>
<reference evidence="2" key="1">
    <citation type="submission" date="2019-02" db="EMBL/GenBank/DDBJ databases">
        <authorList>
            <person name="Gruber-Vodicka R. H."/>
            <person name="Seah K. B. B."/>
        </authorList>
    </citation>
    <scope>NUCLEOTIDE SEQUENCE</scope>
    <source>
        <strain evidence="2">BECK_BZ163</strain>
        <strain evidence="3">BECK_BZ164</strain>
        <strain evidence="1">BECK_BZ165</strain>
    </source>
</reference>